<evidence type="ECO:0000313" key="3">
    <source>
        <dbReference type="Proteomes" id="UP000054279"/>
    </source>
</evidence>
<dbReference type="OrthoDB" id="61113at2759"/>
<dbReference type="HOGENOM" id="CLU_1636500_0_0_1"/>
<dbReference type="GO" id="GO:0016747">
    <property type="term" value="F:acyltransferase activity, transferring groups other than amino-acyl groups"/>
    <property type="evidence" value="ECO:0007669"/>
    <property type="project" value="InterPro"/>
</dbReference>
<proteinExistence type="predicted"/>
<dbReference type="InterPro" id="IPR000182">
    <property type="entry name" value="GNAT_dom"/>
</dbReference>
<organism evidence="2 3">
    <name type="scientific">Sphaerobolus stellatus (strain SS14)</name>
    <dbReference type="NCBI Taxonomy" id="990650"/>
    <lineage>
        <taxon>Eukaryota</taxon>
        <taxon>Fungi</taxon>
        <taxon>Dikarya</taxon>
        <taxon>Basidiomycota</taxon>
        <taxon>Agaricomycotina</taxon>
        <taxon>Agaricomycetes</taxon>
        <taxon>Phallomycetidae</taxon>
        <taxon>Geastrales</taxon>
        <taxon>Sphaerobolaceae</taxon>
        <taxon>Sphaerobolus</taxon>
    </lineage>
</organism>
<sequence length="162" mass="17919">MSEATIHEIRSREVDGEVVGTICWFGPGQHLDLQSDPEYQAFFRKLSDEGKKWRLETFVPIIIELSTAGFGLEPGNLDRYVIERLGVKVEHRKRGIGGRLIKQAIDAAKADPKVGKVGVISSENGISAYKSQGMKVTSEKEVPNPWTNGGVIKSISLILDRE</sequence>
<dbReference type="Gene3D" id="3.40.630.30">
    <property type="match status" value="1"/>
</dbReference>
<dbReference type="InterPro" id="IPR016181">
    <property type="entry name" value="Acyl_CoA_acyltransferase"/>
</dbReference>
<dbReference type="CDD" id="cd04301">
    <property type="entry name" value="NAT_SF"/>
    <property type="match status" value="1"/>
</dbReference>
<reference evidence="2 3" key="1">
    <citation type="submission" date="2014-06" db="EMBL/GenBank/DDBJ databases">
        <title>Evolutionary Origins and Diversification of the Mycorrhizal Mutualists.</title>
        <authorList>
            <consortium name="DOE Joint Genome Institute"/>
            <consortium name="Mycorrhizal Genomics Consortium"/>
            <person name="Kohler A."/>
            <person name="Kuo A."/>
            <person name="Nagy L.G."/>
            <person name="Floudas D."/>
            <person name="Copeland A."/>
            <person name="Barry K.W."/>
            <person name="Cichocki N."/>
            <person name="Veneault-Fourrey C."/>
            <person name="LaButti K."/>
            <person name="Lindquist E.A."/>
            <person name="Lipzen A."/>
            <person name="Lundell T."/>
            <person name="Morin E."/>
            <person name="Murat C."/>
            <person name="Riley R."/>
            <person name="Ohm R."/>
            <person name="Sun H."/>
            <person name="Tunlid A."/>
            <person name="Henrissat B."/>
            <person name="Grigoriev I.V."/>
            <person name="Hibbett D.S."/>
            <person name="Martin F."/>
        </authorList>
    </citation>
    <scope>NUCLEOTIDE SEQUENCE [LARGE SCALE GENOMIC DNA]</scope>
    <source>
        <strain evidence="2 3">SS14</strain>
    </source>
</reference>
<accession>A0A0C9V2W2</accession>
<evidence type="ECO:0000313" key="2">
    <source>
        <dbReference type="EMBL" id="KIJ41329.1"/>
    </source>
</evidence>
<name>A0A0C9V2W2_SPHS4</name>
<dbReference type="Pfam" id="PF13673">
    <property type="entry name" value="Acetyltransf_10"/>
    <property type="match status" value="1"/>
</dbReference>
<dbReference type="Proteomes" id="UP000054279">
    <property type="component" value="Unassembled WGS sequence"/>
</dbReference>
<dbReference type="AlphaFoldDB" id="A0A0C9V2W2"/>
<protein>
    <recommendedName>
        <fullName evidence="1">N-acetyltransferase domain-containing protein</fullName>
    </recommendedName>
</protein>
<gene>
    <name evidence="2" type="ORF">M422DRAFT_31904</name>
</gene>
<dbReference type="EMBL" id="KN837138">
    <property type="protein sequence ID" value="KIJ41329.1"/>
    <property type="molecule type" value="Genomic_DNA"/>
</dbReference>
<evidence type="ECO:0000259" key="1">
    <source>
        <dbReference type="PROSITE" id="PS51186"/>
    </source>
</evidence>
<feature type="domain" description="N-acetyltransferase" evidence="1">
    <location>
        <begin position="1"/>
        <end position="158"/>
    </location>
</feature>
<dbReference type="PROSITE" id="PS51186">
    <property type="entry name" value="GNAT"/>
    <property type="match status" value="1"/>
</dbReference>
<keyword evidence="3" id="KW-1185">Reference proteome</keyword>
<dbReference type="SUPFAM" id="SSF55729">
    <property type="entry name" value="Acyl-CoA N-acyltransferases (Nat)"/>
    <property type="match status" value="1"/>
</dbReference>